<dbReference type="EMBL" id="JAZAVJ010000038">
    <property type="protein sequence ID" value="KAK7419431.1"/>
    <property type="molecule type" value="Genomic_DNA"/>
</dbReference>
<evidence type="ECO:0000256" key="1">
    <source>
        <dbReference type="SAM" id="SignalP"/>
    </source>
</evidence>
<evidence type="ECO:0000313" key="3">
    <source>
        <dbReference type="Proteomes" id="UP001498476"/>
    </source>
</evidence>
<gene>
    <name evidence="2" type="ORF">QQX98_003383</name>
</gene>
<feature type="chain" id="PRO_5047286342" evidence="1">
    <location>
        <begin position="19"/>
        <end position="141"/>
    </location>
</feature>
<sequence>MRLSLTAVTASLLAVAQARITGISVPSTIKPGDTFNVIIESSNYIQTVYDVAIAVGYAAGEGYPGSLINVADSFYLGPEESNQIENFNKTITIPDSVAKGKGVVSASLFSLYGASKGATLSDYNVTVTFGDETSEKYSTSL</sequence>
<protein>
    <submittedName>
        <fullName evidence="2">Uncharacterized protein</fullName>
    </submittedName>
</protein>
<keyword evidence="3" id="KW-1185">Reference proteome</keyword>
<dbReference type="Proteomes" id="UP001498476">
    <property type="component" value="Unassembled WGS sequence"/>
</dbReference>
<reference evidence="2 3" key="1">
    <citation type="journal article" date="2025" name="Microbiol. Resour. Announc.">
        <title>Draft genome sequences for Neonectria magnoliae and Neonectria punicea, canker pathogens of Liriodendron tulipifera and Acer saccharum in West Virginia.</title>
        <authorList>
            <person name="Petronek H.M."/>
            <person name="Kasson M.T."/>
            <person name="Metheny A.M."/>
            <person name="Stauder C.M."/>
            <person name="Lovett B."/>
            <person name="Lynch S.C."/>
            <person name="Garnas J.R."/>
            <person name="Kasson L.R."/>
            <person name="Stajich J.E."/>
        </authorList>
    </citation>
    <scope>NUCLEOTIDE SEQUENCE [LARGE SCALE GENOMIC DNA]</scope>
    <source>
        <strain evidence="2 3">NRRL 64653</strain>
    </source>
</reference>
<evidence type="ECO:0000313" key="2">
    <source>
        <dbReference type="EMBL" id="KAK7419431.1"/>
    </source>
</evidence>
<feature type="signal peptide" evidence="1">
    <location>
        <begin position="1"/>
        <end position="18"/>
    </location>
</feature>
<accession>A0ABR1HFX0</accession>
<proteinExistence type="predicted"/>
<name>A0ABR1HFX0_9HYPO</name>
<keyword evidence="1" id="KW-0732">Signal</keyword>
<organism evidence="2 3">
    <name type="scientific">Neonectria punicea</name>
    <dbReference type="NCBI Taxonomy" id="979145"/>
    <lineage>
        <taxon>Eukaryota</taxon>
        <taxon>Fungi</taxon>
        <taxon>Dikarya</taxon>
        <taxon>Ascomycota</taxon>
        <taxon>Pezizomycotina</taxon>
        <taxon>Sordariomycetes</taxon>
        <taxon>Hypocreomycetidae</taxon>
        <taxon>Hypocreales</taxon>
        <taxon>Nectriaceae</taxon>
        <taxon>Neonectria</taxon>
    </lineage>
</organism>
<dbReference type="InterPro" id="IPR045469">
    <property type="entry name" value="Nis1"/>
</dbReference>
<dbReference type="Pfam" id="PF19271">
    <property type="entry name" value="Nis1"/>
    <property type="match status" value="1"/>
</dbReference>
<comment type="caution">
    <text evidence="2">The sequence shown here is derived from an EMBL/GenBank/DDBJ whole genome shotgun (WGS) entry which is preliminary data.</text>
</comment>